<proteinExistence type="predicted"/>
<evidence type="ECO:0000313" key="1">
    <source>
        <dbReference type="EMBL" id="MFD1782330.1"/>
    </source>
</evidence>
<keyword evidence="2" id="KW-1185">Reference proteome</keyword>
<evidence type="ECO:0000313" key="2">
    <source>
        <dbReference type="Proteomes" id="UP001597237"/>
    </source>
</evidence>
<dbReference type="Proteomes" id="UP001597237">
    <property type="component" value="Unassembled WGS sequence"/>
</dbReference>
<dbReference type="RefSeq" id="WP_377280611.1">
    <property type="nucleotide sequence ID" value="NZ_JBHRSI010000001.1"/>
</dbReference>
<gene>
    <name evidence="1" type="ORF">ACFSC0_02905</name>
</gene>
<protein>
    <submittedName>
        <fullName evidence="1">Uncharacterized protein</fullName>
    </submittedName>
</protein>
<name>A0ABW4N0W0_9CAUL</name>
<sequence>MSADGNWKITINTPMGAQEVNANITTSGDTFTGTTSGRMGEQKIEGKVNGDTLTWSTNISQPMPMTLEFQATVNGDNMTGTVQLGAFGSAPISGVRV</sequence>
<comment type="caution">
    <text evidence="1">The sequence shown here is derived from an EMBL/GenBank/DDBJ whole genome shotgun (WGS) entry which is preliminary data.</text>
</comment>
<organism evidence="1 2">
    <name type="scientific">Phenylobacterium terrae</name>
    <dbReference type="NCBI Taxonomy" id="2665495"/>
    <lineage>
        <taxon>Bacteria</taxon>
        <taxon>Pseudomonadati</taxon>
        <taxon>Pseudomonadota</taxon>
        <taxon>Alphaproteobacteria</taxon>
        <taxon>Caulobacterales</taxon>
        <taxon>Caulobacteraceae</taxon>
        <taxon>Phenylobacterium</taxon>
    </lineage>
</organism>
<reference evidence="2" key="1">
    <citation type="journal article" date="2019" name="Int. J. Syst. Evol. Microbiol.">
        <title>The Global Catalogue of Microorganisms (GCM) 10K type strain sequencing project: providing services to taxonomists for standard genome sequencing and annotation.</title>
        <authorList>
            <consortium name="The Broad Institute Genomics Platform"/>
            <consortium name="The Broad Institute Genome Sequencing Center for Infectious Disease"/>
            <person name="Wu L."/>
            <person name="Ma J."/>
        </authorList>
    </citation>
    <scope>NUCLEOTIDE SEQUENCE [LARGE SCALE GENOMIC DNA]</scope>
    <source>
        <strain evidence="2">DFY28</strain>
    </source>
</reference>
<accession>A0ABW4N0W0</accession>
<dbReference type="EMBL" id="JBHUEY010000001">
    <property type="protein sequence ID" value="MFD1782330.1"/>
    <property type="molecule type" value="Genomic_DNA"/>
</dbReference>